<proteinExistence type="predicted"/>
<evidence type="ECO:0000313" key="1">
    <source>
        <dbReference type="EMBL" id="DAF97419.1"/>
    </source>
</evidence>
<dbReference type="EMBL" id="BK016133">
    <property type="protein sequence ID" value="DAF97419.1"/>
    <property type="molecule type" value="Genomic_DNA"/>
</dbReference>
<sequence length="313" mass="36375">MNQEISREGFSFSAIFDGVVNFFKSNDISDILEDTRNRLRDSAIPAVSIAIEETKSLDFSSNKTYQMVLSNVRRHYGNNTEKQGLFEALGNILLHCESTINDLIKLVSKYFPEKTDRNSMTYPLAQIMALGESIDFLTNFIPKYIRYFVAEHLQQVANIPMNKTVTKPQELYIKANMVYFYRTIDTLSRVSLKNLEAQIRSIPDVIVSEDGSEKKMFQESKLDPTGAVRRFTTTGNILYYIQMAWVDYQNYRYKLSKEELESIRIELDYMNSVLSSGQGDAYLEKQKEKSIERMSKLEYEIHKYEERALGSRY</sequence>
<reference evidence="1" key="1">
    <citation type="journal article" date="2021" name="Proc. Natl. Acad. Sci. U.S.A.">
        <title>A Catalog of Tens of Thousands of Viruses from Human Metagenomes Reveals Hidden Associations with Chronic Diseases.</title>
        <authorList>
            <person name="Tisza M.J."/>
            <person name="Buck C.B."/>
        </authorList>
    </citation>
    <scope>NUCLEOTIDE SEQUENCE</scope>
    <source>
        <strain evidence="1">CtijX18</strain>
    </source>
</reference>
<protein>
    <recommendedName>
        <fullName evidence="2">Virion structural protein</fullName>
    </recommendedName>
</protein>
<organism evidence="1">
    <name type="scientific">Myoviridae sp. ctijX18</name>
    <dbReference type="NCBI Taxonomy" id="2825154"/>
    <lineage>
        <taxon>Viruses</taxon>
        <taxon>Duplodnaviria</taxon>
        <taxon>Heunggongvirae</taxon>
        <taxon>Uroviricota</taxon>
        <taxon>Caudoviricetes</taxon>
    </lineage>
</organism>
<name>A0A8S5USK9_9CAUD</name>
<accession>A0A8S5USK9</accession>
<evidence type="ECO:0008006" key="2">
    <source>
        <dbReference type="Google" id="ProtNLM"/>
    </source>
</evidence>